<accession>A0ABW4IMJ7</accession>
<gene>
    <name evidence="1" type="ORF">ACFSL4_06910</name>
</gene>
<dbReference type="RefSeq" id="WP_381079618.1">
    <property type="nucleotide sequence ID" value="NZ_JBHUDX010000017.1"/>
</dbReference>
<dbReference type="Pfam" id="PF22234">
    <property type="entry name" value="Rv2466c-like"/>
    <property type="match status" value="1"/>
</dbReference>
<dbReference type="EMBL" id="JBHUDX010000017">
    <property type="protein sequence ID" value="MFD1657957.1"/>
    <property type="molecule type" value="Genomic_DNA"/>
</dbReference>
<evidence type="ECO:0000313" key="2">
    <source>
        <dbReference type="Proteomes" id="UP001597261"/>
    </source>
</evidence>
<dbReference type="Proteomes" id="UP001597261">
    <property type="component" value="Unassembled WGS sequence"/>
</dbReference>
<proteinExistence type="predicted"/>
<reference evidence="2" key="1">
    <citation type="journal article" date="2019" name="Int. J. Syst. Evol. Microbiol.">
        <title>The Global Catalogue of Microorganisms (GCM) 10K type strain sequencing project: providing services to taxonomists for standard genome sequencing and annotation.</title>
        <authorList>
            <consortium name="The Broad Institute Genomics Platform"/>
            <consortium name="The Broad Institute Genome Sequencing Center for Infectious Disease"/>
            <person name="Wu L."/>
            <person name="Ma J."/>
        </authorList>
    </citation>
    <scope>NUCLEOTIDE SEQUENCE [LARGE SCALE GENOMIC DNA]</scope>
    <source>
        <strain evidence="2">CGMCC 1.12470</strain>
    </source>
</reference>
<name>A0ABW4IMJ7_9ACTN</name>
<organism evidence="1 2">
    <name type="scientific">Streptomyces caeni</name>
    <dbReference type="NCBI Taxonomy" id="2307231"/>
    <lineage>
        <taxon>Bacteria</taxon>
        <taxon>Bacillati</taxon>
        <taxon>Actinomycetota</taxon>
        <taxon>Actinomycetes</taxon>
        <taxon>Kitasatosporales</taxon>
        <taxon>Streptomycetaceae</taxon>
        <taxon>Streptomyces</taxon>
    </lineage>
</organism>
<evidence type="ECO:0000313" key="1">
    <source>
        <dbReference type="EMBL" id="MFD1657957.1"/>
    </source>
</evidence>
<sequence>MGTRIHREKVGFGHVMMLAAPAGAGLPAELVEVADTTEYDKALRASHHAGMDPVGSEVGTPVIHVPGSDGELIAFRLWGGVLSTAGTDGFSG</sequence>
<comment type="caution">
    <text evidence="1">The sequence shown here is derived from an EMBL/GenBank/DDBJ whole genome shotgun (WGS) entry which is preliminary data.</text>
</comment>
<protein>
    <submittedName>
        <fullName evidence="1">Uncharacterized protein</fullName>
    </submittedName>
</protein>
<keyword evidence="2" id="KW-1185">Reference proteome</keyword>
<dbReference type="InterPro" id="IPR053977">
    <property type="entry name" value="Rv2466c-like"/>
</dbReference>
<dbReference type="Gene3D" id="3.40.30.10">
    <property type="entry name" value="Glutaredoxin"/>
    <property type="match status" value="1"/>
</dbReference>